<dbReference type="Proteomes" id="UP000245678">
    <property type="component" value="Unassembled WGS sequence"/>
</dbReference>
<keyword evidence="1" id="KW-0812">Transmembrane</keyword>
<proteinExistence type="predicted"/>
<gene>
    <name evidence="2" type="ORF">LX99_00450</name>
</gene>
<dbReference type="EMBL" id="QGHA01000001">
    <property type="protein sequence ID" value="PWK79989.1"/>
    <property type="molecule type" value="Genomic_DNA"/>
</dbReference>
<reference evidence="2 3" key="1">
    <citation type="submission" date="2018-05" db="EMBL/GenBank/DDBJ databases">
        <title>Genomic Encyclopedia of Archaeal and Bacterial Type Strains, Phase II (KMG-II): from individual species to whole genera.</title>
        <authorList>
            <person name="Goeker M."/>
        </authorList>
    </citation>
    <scope>NUCLEOTIDE SEQUENCE [LARGE SCALE GENOMIC DNA]</scope>
    <source>
        <strain evidence="2 3">DSM 19975</strain>
    </source>
</reference>
<organism evidence="2 3">
    <name type="scientific">Mucilaginibacter oryzae</name>
    <dbReference type="NCBI Taxonomy" id="468058"/>
    <lineage>
        <taxon>Bacteria</taxon>
        <taxon>Pseudomonadati</taxon>
        <taxon>Bacteroidota</taxon>
        <taxon>Sphingobacteriia</taxon>
        <taxon>Sphingobacteriales</taxon>
        <taxon>Sphingobacteriaceae</taxon>
        <taxon>Mucilaginibacter</taxon>
    </lineage>
</organism>
<dbReference type="RefSeq" id="WP_109606008.1">
    <property type="nucleotide sequence ID" value="NZ_QGHA01000001.1"/>
</dbReference>
<feature type="transmembrane region" description="Helical" evidence="1">
    <location>
        <begin position="187"/>
        <end position="207"/>
    </location>
</feature>
<keyword evidence="1" id="KW-0472">Membrane</keyword>
<comment type="caution">
    <text evidence="2">The sequence shown here is derived from an EMBL/GenBank/DDBJ whole genome shotgun (WGS) entry which is preliminary data.</text>
</comment>
<evidence type="ECO:0000256" key="1">
    <source>
        <dbReference type="SAM" id="Phobius"/>
    </source>
</evidence>
<keyword evidence="3" id="KW-1185">Reference proteome</keyword>
<feature type="transmembrane region" description="Helical" evidence="1">
    <location>
        <begin position="219"/>
        <end position="238"/>
    </location>
</feature>
<evidence type="ECO:0000313" key="3">
    <source>
        <dbReference type="Proteomes" id="UP000245678"/>
    </source>
</evidence>
<keyword evidence="1" id="KW-1133">Transmembrane helix</keyword>
<feature type="transmembrane region" description="Helical" evidence="1">
    <location>
        <begin position="20"/>
        <end position="37"/>
    </location>
</feature>
<name>A0A316HFI7_9SPHI</name>
<dbReference type="AlphaFoldDB" id="A0A316HFI7"/>
<evidence type="ECO:0000313" key="2">
    <source>
        <dbReference type="EMBL" id="PWK79989.1"/>
    </source>
</evidence>
<protein>
    <submittedName>
        <fullName evidence="2">Uncharacterized protein</fullName>
    </submittedName>
</protein>
<accession>A0A316HFI7</accession>
<sequence length="239" mass="27517">MEPLKFKLDPLQYPALQKKMLIRSVALVAFLLAVISVYTMKDANHEDLIFWIGNLIFILFLYAWMVWRGMKKRKAIYESYSISIDEQSITRVQQKWTDLLIPLSEITAIEKKTDGKFVIKGISNDPLKKIHIPAQIENYHKLEEVLAAIKPITTDVKTAWWERYTFLLSLLIALPVMGVYFVDNKIAVGVCAAISLTTFVYCFFNIMKYRGFANVKRSLWVIGLVVISVLIVTYTKLIA</sequence>
<feature type="transmembrane region" description="Helical" evidence="1">
    <location>
        <begin position="164"/>
        <end position="181"/>
    </location>
</feature>
<feature type="transmembrane region" description="Helical" evidence="1">
    <location>
        <begin position="49"/>
        <end position="67"/>
    </location>
</feature>